<gene>
    <name evidence="2" type="ORF">M4486_04190</name>
</gene>
<organism evidence="2 3">
    <name type="scientific">Brachybacterium kimchii</name>
    <dbReference type="NCBI Taxonomy" id="2942909"/>
    <lineage>
        <taxon>Bacteria</taxon>
        <taxon>Bacillati</taxon>
        <taxon>Actinomycetota</taxon>
        <taxon>Actinomycetes</taxon>
        <taxon>Micrococcales</taxon>
        <taxon>Dermabacteraceae</taxon>
        <taxon>Brachybacterium</taxon>
    </lineage>
</organism>
<dbReference type="EMBL" id="CP097218">
    <property type="protein sequence ID" value="UQN30517.1"/>
    <property type="molecule type" value="Genomic_DNA"/>
</dbReference>
<protein>
    <submittedName>
        <fullName evidence="2">Uncharacterized protein</fullName>
    </submittedName>
</protein>
<sequence>MSLSPNGALTLTPPRETPVGHHHVRIRATGQDGSPKPVSADIDVLPAALLDADRHSIDAWCEVITRPDSPGGVAIVTIDGGRALPEGAHVESAHHGTRISAVPVNDDQMWVASPRLIPSLRLRVVYPDGSTDVAGAALLVHERS</sequence>
<reference evidence="2" key="1">
    <citation type="submission" date="2022-05" db="EMBL/GenBank/DDBJ databases">
        <title>Genomic analysis of Brachybacterium sp. CBA3104.</title>
        <authorList>
            <person name="Roh S.W."/>
            <person name="Kim Y.B."/>
            <person name="Kim Y."/>
        </authorList>
    </citation>
    <scope>NUCLEOTIDE SEQUENCE</scope>
    <source>
        <strain evidence="2">CBA3104</strain>
    </source>
</reference>
<evidence type="ECO:0000313" key="3">
    <source>
        <dbReference type="Proteomes" id="UP001055868"/>
    </source>
</evidence>
<evidence type="ECO:0000256" key="1">
    <source>
        <dbReference type="SAM" id="MobiDB-lite"/>
    </source>
</evidence>
<evidence type="ECO:0000313" key="2">
    <source>
        <dbReference type="EMBL" id="UQN30517.1"/>
    </source>
</evidence>
<proteinExistence type="predicted"/>
<dbReference type="RefSeq" id="WP_249479877.1">
    <property type="nucleotide sequence ID" value="NZ_CP097218.1"/>
</dbReference>
<dbReference type="Proteomes" id="UP001055868">
    <property type="component" value="Chromosome"/>
</dbReference>
<accession>A0ABY4N9N8</accession>
<feature type="region of interest" description="Disordered" evidence="1">
    <location>
        <begin position="1"/>
        <end position="21"/>
    </location>
</feature>
<name>A0ABY4N9N8_9MICO</name>
<keyword evidence="3" id="KW-1185">Reference proteome</keyword>